<dbReference type="GO" id="GO:0051301">
    <property type="term" value="P:cell division"/>
    <property type="evidence" value="ECO:0007669"/>
    <property type="project" value="UniProtKB-UniRule"/>
</dbReference>
<dbReference type="Gene3D" id="3.30.170.10">
    <property type="entry name" value="Cyclin-dependent kinase, regulatory subunit"/>
    <property type="match status" value="1"/>
</dbReference>
<dbReference type="AlphaFoldDB" id="A0A4Q9L0P4"/>
<dbReference type="InterPro" id="IPR036858">
    <property type="entry name" value="Cyclin-dep_kinase_reg-sub_sf"/>
</dbReference>
<comment type="caution">
    <text evidence="5">The sequence shown here is derived from an EMBL/GenBank/DDBJ whole genome shotgun (WGS) entry which is preliminary data.</text>
</comment>
<dbReference type="SUPFAM" id="SSF55637">
    <property type="entry name" value="Cell cycle regulatory proteins"/>
    <property type="match status" value="1"/>
</dbReference>
<evidence type="ECO:0000256" key="3">
    <source>
        <dbReference type="ARBA" id="ARBA00023306"/>
    </source>
</evidence>
<dbReference type="FunFam" id="3.30.170.10:FF:000001">
    <property type="entry name" value="Cyclin-dependent kinases regulatory subunit"/>
    <property type="match status" value="1"/>
</dbReference>
<dbReference type="InterPro" id="IPR000789">
    <property type="entry name" value="Cyclin-dep_kinase_reg-sub"/>
</dbReference>
<dbReference type="Proteomes" id="UP000291404">
    <property type="component" value="Unassembled WGS sequence"/>
</dbReference>
<keyword evidence="2 4" id="KW-0132">Cell division</keyword>
<dbReference type="STRING" id="148818.A0A4Q9L0P4"/>
<dbReference type="GO" id="GO:0016538">
    <property type="term" value="F:cyclin-dependent protein serine/threonine kinase regulator activity"/>
    <property type="evidence" value="ECO:0007669"/>
    <property type="project" value="InterPro"/>
</dbReference>
<dbReference type="Pfam" id="PF01111">
    <property type="entry name" value="CKS"/>
    <property type="match status" value="1"/>
</dbReference>
<name>A0A4Q9L0P4_9MICR</name>
<evidence type="ECO:0000256" key="4">
    <source>
        <dbReference type="RuleBase" id="RU311113"/>
    </source>
</evidence>
<comment type="similarity">
    <text evidence="1 4">Belongs to the CKS family.</text>
</comment>
<protein>
    <recommendedName>
        <fullName evidence="4">Cyclin-dependent kinases regulatory subunit</fullName>
    </recommendedName>
</protein>
<dbReference type="EMBL" id="PITI01001589">
    <property type="protein sequence ID" value="TBU00596.1"/>
    <property type="molecule type" value="Genomic_DNA"/>
</dbReference>
<dbReference type="PANTHER" id="PTHR23415">
    <property type="entry name" value="CYCLIN-DEPENDENT KINASES REGULATORY SUBUNIT/60S RIBOSOME SUBUNIT BIOGENESIS PROTEIN NIP7"/>
    <property type="match status" value="1"/>
</dbReference>
<dbReference type="VEuPathDB" id="MicrosporidiaDB:CWI36_1589p0010"/>
<dbReference type="PRINTS" id="PR00296">
    <property type="entry name" value="CYCLINKINASE"/>
</dbReference>
<sequence>MNDIRLLQKKITYSERYTSNDYVLRHVILPKEMVHLIPTDRLLTEDEWRQLGVVQSDGWEHYMIYKPEPNILLFRRKKDNNDCQ</sequence>
<reference evidence="5 6" key="1">
    <citation type="submission" date="2017-12" db="EMBL/GenBank/DDBJ databases">
        <authorList>
            <person name="Pombert J.-F."/>
            <person name="Haag K.L."/>
            <person name="Ebert D."/>
        </authorList>
    </citation>
    <scope>NUCLEOTIDE SEQUENCE [LARGE SCALE GENOMIC DNA]</scope>
    <source>
        <strain evidence="5">BE-OM-2</strain>
    </source>
</reference>
<gene>
    <name evidence="5" type="ORF">CWI36_1589p0010</name>
</gene>
<dbReference type="SMART" id="SM01084">
    <property type="entry name" value="CKS"/>
    <property type="match status" value="1"/>
</dbReference>
<evidence type="ECO:0000313" key="6">
    <source>
        <dbReference type="Proteomes" id="UP000291404"/>
    </source>
</evidence>
<comment type="function">
    <text evidence="4">Binds to the catalytic subunit of the cyclin dependent kinases and is essential for their biological function.</text>
</comment>
<keyword evidence="3 4" id="KW-0131">Cell cycle</keyword>
<evidence type="ECO:0000256" key="2">
    <source>
        <dbReference type="ARBA" id="ARBA00022618"/>
    </source>
</evidence>
<organism evidence="5 6">
    <name type="scientific">Hamiltosporidium magnivora</name>
    <dbReference type="NCBI Taxonomy" id="148818"/>
    <lineage>
        <taxon>Eukaryota</taxon>
        <taxon>Fungi</taxon>
        <taxon>Fungi incertae sedis</taxon>
        <taxon>Microsporidia</taxon>
        <taxon>Dubosqiidae</taxon>
        <taxon>Hamiltosporidium</taxon>
    </lineage>
</organism>
<evidence type="ECO:0000313" key="5">
    <source>
        <dbReference type="EMBL" id="TBU00596.1"/>
    </source>
</evidence>
<proteinExistence type="inferred from homology"/>
<evidence type="ECO:0000256" key="1">
    <source>
        <dbReference type="ARBA" id="ARBA00007782"/>
    </source>
</evidence>
<keyword evidence="6" id="KW-1185">Reference proteome</keyword>
<accession>A0A4Q9L0P4</accession>